<feature type="binding site" evidence="10">
    <location>
        <position position="245"/>
    </location>
    <ligand>
        <name>UDP-N-acetyl-alpha-D-glucosamine</name>
        <dbReference type="ChEBI" id="CHEBI:57705"/>
    </ligand>
</feature>
<keyword evidence="9 10" id="KW-0961">Cell wall biogenesis/degradation</keyword>
<evidence type="ECO:0000313" key="13">
    <source>
        <dbReference type="EMBL" id="GAB57717.1"/>
    </source>
</evidence>
<evidence type="ECO:0000256" key="3">
    <source>
        <dbReference type="ARBA" id="ARBA00022676"/>
    </source>
</evidence>
<feature type="domain" description="Glycosyltransferase family 28 N-terminal" evidence="11">
    <location>
        <begin position="6"/>
        <end position="143"/>
    </location>
</feature>
<dbReference type="AlphaFoldDB" id="I1DUI9"/>
<dbReference type="GO" id="GO:0005975">
    <property type="term" value="P:carbohydrate metabolic process"/>
    <property type="evidence" value="ECO:0007669"/>
    <property type="project" value="InterPro"/>
</dbReference>
<evidence type="ECO:0000256" key="10">
    <source>
        <dbReference type="HAMAP-Rule" id="MF_00033"/>
    </source>
</evidence>
<dbReference type="OrthoDB" id="9808936at2"/>
<keyword evidence="6 10" id="KW-0573">Peptidoglycan synthesis</keyword>
<dbReference type="InterPro" id="IPR004276">
    <property type="entry name" value="GlycoTrans_28_N"/>
</dbReference>
<feature type="binding site" evidence="10">
    <location>
        <position position="125"/>
    </location>
    <ligand>
        <name>UDP-N-acetyl-alpha-D-glucosamine</name>
        <dbReference type="ChEBI" id="CHEBI:57705"/>
    </ligand>
</feature>
<feature type="domain" description="Glycosyl transferase family 28 C-terminal" evidence="12">
    <location>
        <begin position="182"/>
        <end position="337"/>
    </location>
</feature>
<organism evidence="13 14">
    <name type="scientific">Rheinheimera nanhaiensis E407-8</name>
    <dbReference type="NCBI Taxonomy" id="562729"/>
    <lineage>
        <taxon>Bacteria</taxon>
        <taxon>Pseudomonadati</taxon>
        <taxon>Pseudomonadota</taxon>
        <taxon>Gammaproteobacteria</taxon>
        <taxon>Chromatiales</taxon>
        <taxon>Chromatiaceae</taxon>
        <taxon>Rheinheimera</taxon>
    </lineage>
</organism>
<comment type="similarity">
    <text evidence="10">Belongs to the glycosyltransferase 28 family. MurG subfamily.</text>
</comment>
<dbReference type="InterPro" id="IPR006009">
    <property type="entry name" value="GlcNAc_MurG"/>
</dbReference>
<dbReference type="EMBL" id="BAFK01000003">
    <property type="protein sequence ID" value="GAB57717.1"/>
    <property type="molecule type" value="Genomic_DNA"/>
</dbReference>
<dbReference type="GO" id="GO:0071555">
    <property type="term" value="P:cell wall organization"/>
    <property type="evidence" value="ECO:0007669"/>
    <property type="project" value="UniProtKB-KW"/>
</dbReference>
<evidence type="ECO:0000256" key="5">
    <source>
        <dbReference type="ARBA" id="ARBA00022960"/>
    </source>
</evidence>
<keyword evidence="8 10" id="KW-0131">Cell cycle</keyword>
<dbReference type="Gene3D" id="3.40.50.2000">
    <property type="entry name" value="Glycogen Phosphorylase B"/>
    <property type="match status" value="2"/>
</dbReference>
<comment type="caution">
    <text evidence="10">Lacks conserved residue(s) required for the propagation of feature annotation.</text>
</comment>
<proteinExistence type="inferred from homology"/>
<dbReference type="NCBIfam" id="TIGR01133">
    <property type="entry name" value="murG"/>
    <property type="match status" value="1"/>
</dbReference>
<comment type="subcellular location">
    <subcellularLocation>
        <location evidence="10">Cell membrane</location>
        <topology evidence="10">Peripheral membrane protein</topology>
        <orientation evidence="10">Cytoplasmic side</orientation>
    </subcellularLocation>
</comment>
<dbReference type="GO" id="GO:0051301">
    <property type="term" value="P:cell division"/>
    <property type="evidence" value="ECO:0007669"/>
    <property type="project" value="UniProtKB-KW"/>
</dbReference>
<dbReference type="CDD" id="cd03785">
    <property type="entry name" value="GT28_MurG"/>
    <property type="match status" value="1"/>
</dbReference>
<dbReference type="PANTHER" id="PTHR21015">
    <property type="entry name" value="UDP-N-ACETYLGLUCOSAMINE--N-ACETYLMURAMYL-(PENTAPEPTIDE) PYROPHOSPHORYL-UNDECAPRENOL N-ACETYLGLUCOSAMINE TRANSFERASE 1"/>
    <property type="match status" value="1"/>
</dbReference>
<comment type="caution">
    <text evidence="13">The sequence shown here is derived from an EMBL/GenBank/DDBJ whole genome shotgun (WGS) entry which is preliminary data.</text>
</comment>
<feature type="binding site" evidence="10">
    <location>
        <begin position="13"/>
        <end position="15"/>
    </location>
    <ligand>
        <name>UDP-N-acetyl-alpha-D-glucosamine</name>
        <dbReference type="ChEBI" id="CHEBI:57705"/>
    </ligand>
</feature>
<accession>I1DUI9</accession>
<dbReference type="InterPro" id="IPR007235">
    <property type="entry name" value="Glyco_trans_28_C"/>
</dbReference>
<gene>
    <name evidence="10 13" type="primary">murG</name>
    <name evidence="13" type="ORF">RNAN_0686</name>
</gene>
<dbReference type="RefSeq" id="WP_008218738.1">
    <property type="nucleotide sequence ID" value="NZ_BAFK01000003.1"/>
</dbReference>
<feature type="binding site" evidence="10">
    <location>
        <position position="188"/>
    </location>
    <ligand>
        <name>UDP-N-acetyl-alpha-D-glucosamine</name>
        <dbReference type="ChEBI" id="CHEBI:57705"/>
    </ligand>
</feature>
<keyword evidence="7 10" id="KW-0472">Membrane</keyword>
<dbReference type="GO" id="GO:0050511">
    <property type="term" value="F:undecaprenyldiphospho-muramoylpentapeptide beta-N-acetylglucosaminyltransferase activity"/>
    <property type="evidence" value="ECO:0007669"/>
    <property type="project" value="UniProtKB-UniRule"/>
</dbReference>
<comment type="function">
    <text evidence="10">Cell wall formation. Catalyzes the transfer of a GlcNAc subunit on undecaprenyl-pyrophosphoryl-MurNAc-pentapeptide (lipid intermediate I) to form undecaprenyl-pyrophosphoryl-MurNAc-(pentapeptide)GlcNAc (lipid intermediate II).</text>
</comment>
<dbReference type="GO" id="GO:0051991">
    <property type="term" value="F:UDP-N-acetyl-D-glucosamine:N-acetylmuramoyl-L-alanyl-D-glutamyl-meso-2,6-diaminopimelyl-D-alanyl-D-alanine-diphosphoundecaprenol 4-beta-N-acetylglucosaminlytransferase activity"/>
    <property type="evidence" value="ECO:0007669"/>
    <property type="project" value="RHEA"/>
</dbReference>
<keyword evidence="1 10" id="KW-1003">Cell membrane</keyword>
<reference evidence="13 14" key="1">
    <citation type="journal article" date="2012" name="J. Bacteriol.">
        <title>Genome Sequence of the Protease-Producing Bacterium Rheinheimera nanhaiensis E407-8T, Isolated from Deep-Sea Sediment of the South China Sea.</title>
        <authorList>
            <person name="Zhang X.-Y."/>
            <person name="Zhang Y.-J."/>
            <person name="Qin Q.-L."/>
            <person name="Xie B.-B."/>
            <person name="Chen X.-L."/>
            <person name="Zhou B.-C."/>
            <person name="Zhang Y.-Z."/>
        </authorList>
    </citation>
    <scope>NUCLEOTIDE SEQUENCE [LARGE SCALE GENOMIC DNA]</scope>
    <source>
        <strain evidence="13 14">E407-8</strain>
    </source>
</reference>
<evidence type="ECO:0000256" key="4">
    <source>
        <dbReference type="ARBA" id="ARBA00022679"/>
    </source>
</evidence>
<dbReference type="Proteomes" id="UP000004374">
    <property type="component" value="Unassembled WGS sequence"/>
</dbReference>
<dbReference type="HAMAP" id="MF_00033">
    <property type="entry name" value="MurG"/>
    <property type="match status" value="1"/>
</dbReference>
<evidence type="ECO:0000256" key="7">
    <source>
        <dbReference type="ARBA" id="ARBA00023136"/>
    </source>
</evidence>
<dbReference type="SUPFAM" id="SSF53756">
    <property type="entry name" value="UDP-Glycosyltransferase/glycogen phosphorylase"/>
    <property type="match status" value="1"/>
</dbReference>
<dbReference type="EC" id="2.4.1.227" evidence="10"/>
<feature type="binding site" evidence="10">
    <location>
        <position position="290"/>
    </location>
    <ligand>
        <name>UDP-N-acetyl-alpha-D-glucosamine</name>
        <dbReference type="ChEBI" id="CHEBI:57705"/>
    </ligand>
</feature>
<dbReference type="Pfam" id="PF04101">
    <property type="entry name" value="Glyco_tran_28_C"/>
    <property type="match status" value="1"/>
</dbReference>
<evidence type="ECO:0000256" key="8">
    <source>
        <dbReference type="ARBA" id="ARBA00023306"/>
    </source>
</evidence>
<feature type="binding site" evidence="10">
    <location>
        <position position="164"/>
    </location>
    <ligand>
        <name>UDP-N-acetyl-alpha-D-glucosamine</name>
        <dbReference type="ChEBI" id="CHEBI:57705"/>
    </ligand>
</feature>
<keyword evidence="5 10" id="KW-0133">Cell shape</keyword>
<evidence type="ECO:0000256" key="6">
    <source>
        <dbReference type="ARBA" id="ARBA00022984"/>
    </source>
</evidence>
<dbReference type="UniPathway" id="UPA00219"/>
<keyword evidence="3 10" id="KW-0328">Glycosyltransferase</keyword>
<evidence type="ECO:0000313" key="14">
    <source>
        <dbReference type="Proteomes" id="UP000004374"/>
    </source>
</evidence>
<dbReference type="STRING" id="562729.RNAN_0686"/>
<protein>
    <recommendedName>
        <fullName evidence="10">UDP-N-acetylglucosamine--N-acetylmuramyl-(pentapeptide) pyrophosphoryl-undecaprenol N-acetylglucosamine transferase</fullName>
        <ecNumber evidence="10">2.4.1.227</ecNumber>
    </recommendedName>
    <alternativeName>
        <fullName evidence="10">Undecaprenyl-PP-MurNAc-pentapeptide-UDPGlcNAc GlcNAc transferase</fullName>
    </alternativeName>
</protein>
<evidence type="ECO:0000259" key="12">
    <source>
        <dbReference type="Pfam" id="PF04101"/>
    </source>
</evidence>
<comment type="catalytic activity">
    <reaction evidence="10">
        <text>di-trans,octa-cis-undecaprenyl diphospho-N-acetyl-alpha-D-muramoyl-L-alanyl-D-glutamyl-meso-2,6-diaminopimeloyl-D-alanyl-D-alanine + UDP-N-acetyl-alpha-D-glucosamine = di-trans,octa-cis-undecaprenyl diphospho-[N-acetyl-alpha-D-glucosaminyl-(1-&gt;4)]-N-acetyl-alpha-D-muramoyl-L-alanyl-D-glutamyl-meso-2,6-diaminopimeloyl-D-alanyl-D-alanine + UDP + H(+)</text>
        <dbReference type="Rhea" id="RHEA:31227"/>
        <dbReference type="ChEBI" id="CHEBI:15378"/>
        <dbReference type="ChEBI" id="CHEBI:57705"/>
        <dbReference type="ChEBI" id="CHEBI:58223"/>
        <dbReference type="ChEBI" id="CHEBI:61387"/>
        <dbReference type="ChEBI" id="CHEBI:61388"/>
        <dbReference type="EC" id="2.4.1.227"/>
    </reaction>
</comment>
<comment type="pathway">
    <text evidence="10">Cell wall biogenesis; peptidoglycan biosynthesis.</text>
</comment>
<keyword evidence="2 10" id="KW-0132">Cell division</keyword>
<dbReference type="GO" id="GO:0009252">
    <property type="term" value="P:peptidoglycan biosynthetic process"/>
    <property type="evidence" value="ECO:0007669"/>
    <property type="project" value="UniProtKB-UniRule"/>
</dbReference>
<dbReference type="Pfam" id="PF03033">
    <property type="entry name" value="Glyco_transf_28"/>
    <property type="match status" value="1"/>
</dbReference>
<keyword evidence="4 10" id="KW-0808">Transferase</keyword>
<name>I1DUI9_9GAMM</name>
<evidence type="ECO:0000256" key="9">
    <source>
        <dbReference type="ARBA" id="ARBA00023316"/>
    </source>
</evidence>
<sequence>MTKPRILIMAGGTGGHIFPAQAVATALNAQGWQIHWLGSREKMEAQLVPQFGWPFHSIDVAGLRGKSLNALIKAPWMLLKSLLQARRVITAVQPDLVLGFGGFASGPGGLAAWLKGVPLLVHEQNAVAGSTNRLLARLAQKVLVAFPAAFAGHAKQLVVGNPVRAALVDAGKNHDFSGSLKVLVVGGSLGAKALNEQLPPIFAKAAQQAPLQVRHQTGKVMQQHTDALYQQLAQGGLTAEVSAFIDDMAQAYRWADVVICRAGASTVSELACAGVAALFVPLPQAIDDHQTANARWLVAEGAGLMLAQSDLTEQQLLPLLTQWQQDKAPLQQMAAKARACALDHATAQVVAQCQQVAGQTVTGQVV</sequence>
<dbReference type="GO" id="GO:0008360">
    <property type="term" value="P:regulation of cell shape"/>
    <property type="evidence" value="ECO:0007669"/>
    <property type="project" value="UniProtKB-KW"/>
</dbReference>
<keyword evidence="14" id="KW-1185">Reference proteome</keyword>
<evidence type="ECO:0000256" key="2">
    <source>
        <dbReference type="ARBA" id="ARBA00022618"/>
    </source>
</evidence>
<dbReference type="GO" id="GO:0005886">
    <property type="term" value="C:plasma membrane"/>
    <property type="evidence" value="ECO:0007669"/>
    <property type="project" value="UniProtKB-SubCell"/>
</dbReference>
<evidence type="ECO:0000259" key="11">
    <source>
        <dbReference type="Pfam" id="PF03033"/>
    </source>
</evidence>
<evidence type="ECO:0000256" key="1">
    <source>
        <dbReference type="ARBA" id="ARBA00022475"/>
    </source>
</evidence>
<dbReference type="PANTHER" id="PTHR21015:SF22">
    <property type="entry name" value="GLYCOSYLTRANSFERASE"/>
    <property type="match status" value="1"/>
</dbReference>